<protein>
    <submittedName>
        <fullName evidence="2">Uncharacterized protein</fullName>
    </submittedName>
</protein>
<dbReference type="AlphaFoldDB" id="A0A392TW60"/>
<organism evidence="2 3">
    <name type="scientific">Trifolium medium</name>
    <dbReference type="NCBI Taxonomy" id="97028"/>
    <lineage>
        <taxon>Eukaryota</taxon>
        <taxon>Viridiplantae</taxon>
        <taxon>Streptophyta</taxon>
        <taxon>Embryophyta</taxon>
        <taxon>Tracheophyta</taxon>
        <taxon>Spermatophyta</taxon>
        <taxon>Magnoliopsida</taxon>
        <taxon>eudicotyledons</taxon>
        <taxon>Gunneridae</taxon>
        <taxon>Pentapetalae</taxon>
        <taxon>rosids</taxon>
        <taxon>fabids</taxon>
        <taxon>Fabales</taxon>
        <taxon>Fabaceae</taxon>
        <taxon>Papilionoideae</taxon>
        <taxon>50 kb inversion clade</taxon>
        <taxon>NPAAA clade</taxon>
        <taxon>Hologalegina</taxon>
        <taxon>IRL clade</taxon>
        <taxon>Trifolieae</taxon>
        <taxon>Trifolium</taxon>
    </lineage>
</organism>
<feature type="compositionally biased region" description="Basic and acidic residues" evidence="1">
    <location>
        <begin position="12"/>
        <end position="25"/>
    </location>
</feature>
<sequence length="25" mass="2901">VPHPNLYNLIPKSKEPQEPIGRRCD</sequence>
<feature type="region of interest" description="Disordered" evidence="1">
    <location>
        <begin position="1"/>
        <end position="25"/>
    </location>
</feature>
<dbReference type="Proteomes" id="UP000265520">
    <property type="component" value="Unassembled WGS sequence"/>
</dbReference>
<evidence type="ECO:0000256" key="1">
    <source>
        <dbReference type="SAM" id="MobiDB-lite"/>
    </source>
</evidence>
<keyword evidence="3" id="KW-1185">Reference proteome</keyword>
<comment type="caution">
    <text evidence="2">The sequence shown here is derived from an EMBL/GenBank/DDBJ whole genome shotgun (WGS) entry which is preliminary data.</text>
</comment>
<dbReference type="EMBL" id="LXQA010660891">
    <property type="protein sequence ID" value="MCI64677.1"/>
    <property type="molecule type" value="Genomic_DNA"/>
</dbReference>
<accession>A0A392TW60</accession>
<evidence type="ECO:0000313" key="3">
    <source>
        <dbReference type="Proteomes" id="UP000265520"/>
    </source>
</evidence>
<feature type="non-terminal residue" evidence="2">
    <location>
        <position position="1"/>
    </location>
</feature>
<reference evidence="2 3" key="1">
    <citation type="journal article" date="2018" name="Front. Plant Sci.">
        <title>Red Clover (Trifolium pratense) and Zigzag Clover (T. medium) - A Picture of Genomic Similarities and Differences.</title>
        <authorList>
            <person name="Dluhosova J."/>
            <person name="Istvanek J."/>
            <person name="Nedelnik J."/>
            <person name="Repkova J."/>
        </authorList>
    </citation>
    <scope>NUCLEOTIDE SEQUENCE [LARGE SCALE GENOMIC DNA]</scope>
    <source>
        <strain evidence="3">cv. 10/8</strain>
        <tissue evidence="2">Leaf</tissue>
    </source>
</reference>
<evidence type="ECO:0000313" key="2">
    <source>
        <dbReference type="EMBL" id="MCI64677.1"/>
    </source>
</evidence>
<name>A0A392TW60_9FABA</name>
<proteinExistence type="predicted"/>